<evidence type="ECO:0000256" key="11">
    <source>
        <dbReference type="HAMAP-Rule" id="MF_01633"/>
    </source>
</evidence>
<protein>
    <recommendedName>
        <fullName evidence="9 11">7-cyano-7-deazaguanine synthase</fullName>
        <ecNumber evidence="9 11">6.3.4.20</ecNumber>
    </recommendedName>
    <alternativeName>
        <fullName evidence="11">7-cyano-7-carbaguanine synthase</fullName>
    </alternativeName>
    <alternativeName>
        <fullName evidence="11">Archaeosine biosynthesis protein QueC</fullName>
    </alternativeName>
    <alternativeName>
        <fullName evidence="11">PreQ(0) synthase</fullName>
    </alternativeName>
</protein>
<dbReference type="GO" id="GO:0005524">
    <property type="term" value="F:ATP binding"/>
    <property type="evidence" value="ECO:0007669"/>
    <property type="project" value="UniProtKB-UniRule"/>
</dbReference>
<dbReference type="PIRSF" id="PIRSF006293">
    <property type="entry name" value="ExsB"/>
    <property type="match status" value="1"/>
</dbReference>
<dbReference type="CDD" id="cd01995">
    <property type="entry name" value="QueC-like"/>
    <property type="match status" value="1"/>
</dbReference>
<keyword evidence="5 11" id="KW-0862">Zinc</keyword>
<comment type="similarity">
    <text evidence="8 11">Belongs to the QueC family.</text>
</comment>
<keyword evidence="2 11" id="KW-0436">Ligase</keyword>
<feature type="binding site" evidence="11">
    <location>
        <begin position="7"/>
        <end position="17"/>
    </location>
    <ligand>
        <name>ATP</name>
        <dbReference type="ChEBI" id="CHEBI:30616"/>
    </ligand>
</feature>
<evidence type="ECO:0000256" key="9">
    <source>
        <dbReference type="ARBA" id="ARBA00039149"/>
    </source>
</evidence>
<feature type="binding site" evidence="11">
    <location>
        <position position="188"/>
    </location>
    <ligand>
        <name>Zn(2+)</name>
        <dbReference type="ChEBI" id="CHEBI:29105"/>
    </ligand>
</feature>
<dbReference type="EC" id="6.3.4.20" evidence="9 11"/>
<comment type="function">
    <text evidence="7 11">Catalyzes the ATP-dependent conversion of 7-carboxy-7-deazaguanine (CDG) to 7-cyano-7-deazaguanine (preQ(0)).</text>
</comment>
<dbReference type="RefSeq" id="WP_192962047.1">
    <property type="nucleotide sequence ID" value="NZ_QKOF01000006.1"/>
</dbReference>
<organism evidence="12 13">
    <name type="scientific">Methanothermobacter thermautotrophicus</name>
    <name type="common">Methanobacterium thermoformicicum</name>
    <dbReference type="NCBI Taxonomy" id="145262"/>
    <lineage>
        <taxon>Archaea</taxon>
        <taxon>Methanobacteriati</taxon>
        <taxon>Methanobacteriota</taxon>
        <taxon>Methanomada group</taxon>
        <taxon>Methanobacteria</taxon>
        <taxon>Methanobacteriales</taxon>
        <taxon>Methanobacteriaceae</taxon>
        <taxon>Methanothermobacter</taxon>
    </lineage>
</organism>
<dbReference type="Proteomes" id="UP000646659">
    <property type="component" value="Unassembled WGS sequence"/>
</dbReference>
<evidence type="ECO:0000256" key="1">
    <source>
        <dbReference type="ARBA" id="ARBA00005061"/>
    </source>
</evidence>
<comment type="catalytic activity">
    <reaction evidence="10 11">
        <text>7-carboxy-7-carbaguanine + NH4(+) + 2 ATP = 7-cyano-7-carbaguanine + 2 AMP + 2 diphosphate + 2 H(+)</text>
        <dbReference type="Rhea" id="RHEA:27982"/>
        <dbReference type="ChEBI" id="CHEBI:15378"/>
        <dbReference type="ChEBI" id="CHEBI:28938"/>
        <dbReference type="ChEBI" id="CHEBI:30616"/>
        <dbReference type="ChEBI" id="CHEBI:33019"/>
        <dbReference type="ChEBI" id="CHEBI:45075"/>
        <dbReference type="ChEBI" id="CHEBI:61036"/>
        <dbReference type="ChEBI" id="CHEBI:456215"/>
        <dbReference type="EC" id="6.3.4.20"/>
    </reaction>
</comment>
<dbReference type="Pfam" id="PF06508">
    <property type="entry name" value="QueC"/>
    <property type="match status" value="1"/>
</dbReference>
<dbReference type="InterPro" id="IPR018317">
    <property type="entry name" value="QueC"/>
</dbReference>
<dbReference type="GO" id="GO:0016879">
    <property type="term" value="F:ligase activity, forming carbon-nitrogen bonds"/>
    <property type="evidence" value="ECO:0007669"/>
    <property type="project" value="UniProtKB-UniRule"/>
</dbReference>
<dbReference type="GO" id="GO:0008270">
    <property type="term" value="F:zinc ion binding"/>
    <property type="evidence" value="ECO:0007669"/>
    <property type="project" value="UniProtKB-UniRule"/>
</dbReference>
<comment type="cofactor">
    <cofactor evidence="11">
        <name>Zn(2+)</name>
        <dbReference type="ChEBI" id="CHEBI:29105"/>
    </cofactor>
    <text evidence="11">Binds 1 zinc ion per subunit.</text>
</comment>
<proteinExistence type="inferred from homology"/>
<feature type="binding site" evidence="11">
    <location>
        <position position="202"/>
    </location>
    <ligand>
        <name>Zn(2+)</name>
        <dbReference type="ChEBI" id="CHEBI:29105"/>
    </ligand>
</feature>
<dbReference type="OrthoDB" id="6532at2157"/>
<comment type="caution">
    <text evidence="12">The sequence shown here is derived from an EMBL/GenBank/DDBJ whole genome shotgun (WGS) entry which is preliminary data.</text>
</comment>
<name>A0A842YMV7_METTF</name>
<evidence type="ECO:0000256" key="7">
    <source>
        <dbReference type="ARBA" id="ARBA00037768"/>
    </source>
</evidence>
<reference evidence="12" key="1">
    <citation type="submission" date="2018-06" db="EMBL/GenBank/DDBJ databases">
        <title>Draft genome sequence of Methanothermobacter thermautotrophicus Strain WHS, a thermophilic, hydrogenotrophic methanogen isolated from Washburn Hot Springs in Yellowstone National Park, USA.</title>
        <authorList>
            <person name="Mckay L.J."/>
            <person name="Klingelsmith K."/>
            <person name="Inskeep W.P."/>
            <person name="Fields M.W."/>
        </authorList>
    </citation>
    <scope>NUCLEOTIDE SEQUENCE</scope>
    <source>
        <strain evidence="12">WHS</strain>
    </source>
</reference>
<evidence type="ECO:0000256" key="6">
    <source>
        <dbReference type="ARBA" id="ARBA00022840"/>
    </source>
</evidence>
<gene>
    <name evidence="11 12" type="primary">queC</name>
    <name evidence="12" type="ORF">DNK57_05640</name>
</gene>
<dbReference type="PANTHER" id="PTHR42914:SF1">
    <property type="entry name" value="7-CYANO-7-DEAZAGUANINE SYNTHASE"/>
    <property type="match status" value="1"/>
</dbReference>
<evidence type="ECO:0000256" key="8">
    <source>
        <dbReference type="ARBA" id="ARBA00037993"/>
    </source>
</evidence>
<comment type="pathway">
    <text evidence="1 11">Purine metabolism; 7-cyano-7-deazaguanine biosynthesis.</text>
</comment>
<dbReference type="NCBIfam" id="TIGR00364">
    <property type="entry name" value="7-cyano-7-deazaguanine synthase QueC"/>
    <property type="match status" value="1"/>
</dbReference>
<dbReference type="EMBL" id="QKOF01000006">
    <property type="protein sequence ID" value="MBE2900288.1"/>
    <property type="molecule type" value="Genomic_DNA"/>
</dbReference>
<sequence length="222" mass="24389">MRAISILSGGMDSAVATALLMEEYEIHAITFNYGQRSARMEIEYSRRLSEHLGIEHRTLDLQWLGGLGGSVLTAGGDIPSPSDLDDTLECLETARKVWVPGRNLVFTSIGVSFAEAMKASAVIVGWDREEAETFPDNSEEFLDAFNRLLEVGTLDGVRVEAPLIGMTKREIVEAGSDLGLPFELTYSCYAGGRVHCGVCESCMRRKRAFELAGVEDPTEYLE</sequence>
<evidence type="ECO:0000256" key="10">
    <source>
        <dbReference type="ARBA" id="ARBA00047890"/>
    </source>
</evidence>
<keyword evidence="4 11" id="KW-0547">Nucleotide-binding</keyword>
<dbReference type="AlphaFoldDB" id="A0A842YMV7"/>
<keyword evidence="3 11" id="KW-0479">Metal-binding</keyword>
<dbReference type="UniPathway" id="UPA00391"/>
<dbReference type="HAMAP" id="MF_01633">
    <property type="entry name" value="QueC"/>
    <property type="match status" value="1"/>
</dbReference>
<evidence type="ECO:0000256" key="2">
    <source>
        <dbReference type="ARBA" id="ARBA00022598"/>
    </source>
</evidence>
<evidence type="ECO:0000313" key="13">
    <source>
        <dbReference type="Proteomes" id="UP000646659"/>
    </source>
</evidence>
<feature type="binding site" evidence="11">
    <location>
        <position position="196"/>
    </location>
    <ligand>
        <name>Zn(2+)</name>
        <dbReference type="ChEBI" id="CHEBI:29105"/>
    </ligand>
</feature>
<accession>A0A842YMV7</accession>
<dbReference type="PANTHER" id="PTHR42914">
    <property type="entry name" value="7-CYANO-7-DEAZAGUANINE SYNTHASE"/>
    <property type="match status" value="1"/>
</dbReference>
<evidence type="ECO:0000256" key="5">
    <source>
        <dbReference type="ARBA" id="ARBA00022833"/>
    </source>
</evidence>
<feature type="binding site" evidence="11">
    <location>
        <position position="199"/>
    </location>
    <ligand>
        <name>Zn(2+)</name>
        <dbReference type="ChEBI" id="CHEBI:29105"/>
    </ligand>
</feature>
<evidence type="ECO:0000256" key="3">
    <source>
        <dbReference type="ARBA" id="ARBA00022723"/>
    </source>
</evidence>
<keyword evidence="6 11" id="KW-0067">ATP-binding</keyword>
<evidence type="ECO:0000256" key="4">
    <source>
        <dbReference type="ARBA" id="ARBA00022741"/>
    </source>
</evidence>
<dbReference type="SUPFAM" id="SSF52402">
    <property type="entry name" value="Adenine nucleotide alpha hydrolases-like"/>
    <property type="match status" value="1"/>
</dbReference>
<dbReference type="InterPro" id="IPR014729">
    <property type="entry name" value="Rossmann-like_a/b/a_fold"/>
</dbReference>
<evidence type="ECO:0000313" key="12">
    <source>
        <dbReference type="EMBL" id="MBE2900288.1"/>
    </source>
</evidence>
<dbReference type="Gene3D" id="3.40.50.620">
    <property type="entry name" value="HUPs"/>
    <property type="match status" value="1"/>
</dbReference>